<dbReference type="AlphaFoldDB" id="A0A1M3T614"/>
<dbReference type="VEuPathDB" id="FungiDB:ASPFODRAFT_64185"/>
<dbReference type="Proteomes" id="UP000184063">
    <property type="component" value="Unassembled WGS sequence"/>
</dbReference>
<feature type="compositionally biased region" description="Low complexity" evidence="1">
    <location>
        <begin position="131"/>
        <end position="148"/>
    </location>
</feature>
<protein>
    <submittedName>
        <fullName evidence="2">Uncharacterized protein</fullName>
    </submittedName>
</protein>
<dbReference type="EMBL" id="KV878248">
    <property type="protein sequence ID" value="OJZ82133.1"/>
    <property type="molecule type" value="Genomic_DNA"/>
</dbReference>
<proteinExistence type="predicted"/>
<reference evidence="3" key="1">
    <citation type="journal article" date="2017" name="Genome Biol.">
        <title>Comparative genomics reveals high biological diversity and specific adaptations in the industrially and medically important fungal genus Aspergillus.</title>
        <authorList>
            <person name="de Vries R.P."/>
            <person name="Riley R."/>
            <person name="Wiebenga A."/>
            <person name="Aguilar-Osorio G."/>
            <person name="Amillis S."/>
            <person name="Uchima C.A."/>
            <person name="Anderluh G."/>
            <person name="Asadollahi M."/>
            <person name="Askin M."/>
            <person name="Barry K."/>
            <person name="Battaglia E."/>
            <person name="Bayram O."/>
            <person name="Benocci T."/>
            <person name="Braus-Stromeyer S.A."/>
            <person name="Caldana C."/>
            <person name="Canovas D."/>
            <person name="Cerqueira G.C."/>
            <person name="Chen F."/>
            <person name="Chen W."/>
            <person name="Choi C."/>
            <person name="Clum A."/>
            <person name="Dos Santos R.A."/>
            <person name="Damasio A.R."/>
            <person name="Diallinas G."/>
            <person name="Emri T."/>
            <person name="Fekete E."/>
            <person name="Flipphi M."/>
            <person name="Freyberg S."/>
            <person name="Gallo A."/>
            <person name="Gournas C."/>
            <person name="Habgood R."/>
            <person name="Hainaut M."/>
            <person name="Harispe M.L."/>
            <person name="Henrissat B."/>
            <person name="Hilden K.S."/>
            <person name="Hope R."/>
            <person name="Hossain A."/>
            <person name="Karabika E."/>
            <person name="Karaffa L."/>
            <person name="Karanyi Z."/>
            <person name="Krasevec N."/>
            <person name="Kuo A."/>
            <person name="Kusch H."/>
            <person name="LaButti K."/>
            <person name="Lagendijk E.L."/>
            <person name="Lapidus A."/>
            <person name="Levasseur A."/>
            <person name="Lindquist E."/>
            <person name="Lipzen A."/>
            <person name="Logrieco A.F."/>
            <person name="MacCabe A."/>
            <person name="Maekelae M.R."/>
            <person name="Malavazi I."/>
            <person name="Melin P."/>
            <person name="Meyer V."/>
            <person name="Mielnichuk N."/>
            <person name="Miskei M."/>
            <person name="Molnar A.P."/>
            <person name="Mule G."/>
            <person name="Ngan C.Y."/>
            <person name="Orejas M."/>
            <person name="Orosz E."/>
            <person name="Ouedraogo J.P."/>
            <person name="Overkamp K.M."/>
            <person name="Park H.-S."/>
            <person name="Perrone G."/>
            <person name="Piumi F."/>
            <person name="Punt P.J."/>
            <person name="Ram A.F."/>
            <person name="Ramon A."/>
            <person name="Rauscher S."/>
            <person name="Record E."/>
            <person name="Riano-Pachon D.M."/>
            <person name="Robert V."/>
            <person name="Roehrig J."/>
            <person name="Ruller R."/>
            <person name="Salamov A."/>
            <person name="Salih N.S."/>
            <person name="Samson R.A."/>
            <person name="Sandor E."/>
            <person name="Sanguinetti M."/>
            <person name="Schuetze T."/>
            <person name="Sepcic K."/>
            <person name="Shelest E."/>
            <person name="Sherlock G."/>
            <person name="Sophianopoulou V."/>
            <person name="Squina F.M."/>
            <person name="Sun H."/>
            <person name="Susca A."/>
            <person name="Todd R.B."/>
            <person name="Tsang A."/>
            <person name="Unkles S.E."/>
            <person name="van de Wiele N."/>
            <person name="van Rossen-Uffink D."/>
            <person name="Oliveira J.V."/>
            <person name="Vesth T.C."/>
            <person name="Visser J."/>
            <person name="Yu J.-H."/>
            <person name="Zhou M."/>
            <person name="Andersen M.R."/>
            <person name="Archer D.B."/>
            <person name="Baker S.E."/>
            <person name="Benoit I."/>
            <person name="Brakhage A.A."/>
            <person name="Braus G.H."/>
            <person name="Fischer R."/>
            <person name="Frisvad J.C."/>
            <person name="Goldman G.H."/>
            <person name="Houbraken J."/>
            <person name="Oakley B."/>
            <person name="Pocsi I."/>
            <person name="Scazzocchio C."/>
            <person name="Seiboth B."/>
            <person name="vanKuyk P.A."/>
            <person name="Wortman J."/>
            <person name="Dyer P.S."/>
            <person name="Grigoriev I.V."/>
        </authorList>
    </citation>
    <scope>NUCLEOTIDE SEQUENCE [LARGE SCALE GENOMIC DNA]</scope>
    <source>
        <strain evidence="3">CBS 106.47</strain>
    </source>
</reference>
<name>A0A1M3T614_ASPLC</name>
<evidence type="ECO:0000256" key="1">
    <source>
        <dbReference type="SAM" id="MobiDB-lite"/>
    </source>
</evidence>
<evidence type="ECO:0000313" key="3">
    <source>
        <dbReference type="Proteomes" id="UP000184063"/>
    </source>
</evidence>
<accession>A0A1M3T614</accession>
<feature type="compositionally biased region" description="Basic and acidic residues" evidence="1">
    <location>
        <begin position="23"/>
        <end position="52"/>
    </location>
</feature>
<sequence>MELYPGQRSENLKRCGYQRNDCSRTQETRNADNRAMHSTQERPGAKEADGVGHRQAPKRNADKIFFLVDGTKRWVCDPFGGRLNHRRQPETPDSVGTDLTIGWLKVADQTEPFPGQARHVRASGQPRGSDDGSSSNASSSSLNPSKPSLLPPPTPGTSVPTRSIVVGIQ</sequence>
<evidence type="ECO:0000313" key="2">
    <source>
        <dbReference type="EMBL" id="OJZ82133.1"/>
    </source>
</evidence>
<gene>
    <name evidence="2" type="ORF">ASPFODRAFT_64185</name>
</gene>
<organism evidence="2 3">
    <name type="scientific">Aspergillus luchuensis (strain CBS 106.47)</name>
    <dbReference type="NCBI Taxonomy" id="1137211"/>
    <lineage>
        <taxon>Eukaryota</taxon>
        <taxon>Fungi</taxon>
        <taxon>Dikarya</taxon>
        <taxon>Ascomycota</taxon>
        <taxon>Pezizomycotina</taxon>
        <taxon>Eurotiomycetes</taxon>
        <taxon>Eurotiomycetidae</taxon>
        <taxon>Eurotiales</taxon>
        <taxon>Aspergillaceae</taxon>
        <taxon>Aspergillus</taxon>
        <taxon>Aspergillus subgen. Circumdati</taxon>
    </lineage>
</organism>
<feature type="region of interest" description="Disordered" evidence="1">
    <location>
        <begin position="110"/>
        <end position="169"/>
    </location>
</feature>
<feature type="region of interest" description="Disordered" evidence="1">
    <location>
        <begin position="23"/>
        <end position="57"/>
    </location>
</feature>